<dbReference type="GO" id="GO:0000736">
    <property type="term" value="P:double-strand break repair via single-strand annealing, removal of nonhomologous ends"/>
    <property type="evidence" value="ECO:0007669"/>
    <property type="project" value="TreeGrafter"/>
</dbReference>
<keyword evidence="8" id="KW-0234">DNA repair</keyword>
<evidence type="ECO:0000256" key="7">
    <source>
        <dbReference type="ARBA" id="ARBA00023125"/>
    </source>
</evidence>
<evidence type="ECO:0000256" key="3">
    <source>
        <dbReference type="ARBA" id="ARBA00022722"/>
    </source>
</evidence>
<dbReference type="PANTHER" id="PTHR10150:SF0">
    <property type="entry name" value="DNA REPAIR ENDONUCLEASE XPF"/>
    <property type="match status" value="1"/>
</dbReference>
<dbReference type="STRING" id="45286.A0A0X8HWI5"/>
<name>A0A0X8HWI5_9SACH</name>
<comment type="similarity">
    <text evidence="2">Belongs to the XPF family.</text>
</comment>
<dbReference type="Proteomes" id="UP000243052">
    <property type="component" value="Chromosome viii"/>
</dbReference>
<evidence type="ECO:0000313" key="11">
    <source>
        <dbReference type="EMBL" id="AMD22715.1"/>
    </source>
</evidence>
<dbReference type="SUPFAM" id="SSF47781">
    <property type="entry name" value="RuvA domain 2-like"/>
    <property type="match status" value="1"/>
</dbReference>
<keyword evidence="4" id="KW-0255">Endonuclease</keyword>
<evidence type="ECO:0000313" key="12">
    <source>
        <dbReference type="Proteomes" id="UP000243052"/>
    </source>
</evidence>
<keyword evidence="6" id="KW-0378">Hydrolase</keyword>
<dbReference type="InterPro" id="IPR011335">
    <property type="entry name" value="Restrct_endonuc-II-like"/>
</dbReference>
<dbReference type="EMBL" id="CP014248">
    <property type="protein sequence ID" value="AMD22715.1"/>
    <property type="molecule type" value="Genomic_DNA"/>
</dbReference>
<accession>A0A0X8HWI5</accession>
<organism evidence="11 12">
    <name type="scientific">Eremothecium sinecaudum</name>
    <dbReference type="NCBI Taxonomy" id="45286"/>
    <lineage>
        <taxon>Eukaryota</taxon>
        <taxon>Fungi</taxon>
        <taxon>Dikarya</taxon>
        <taxon>Ascomycota</taxon>
        <taxon>Saccharomycotina</taxon>
        <taxon>Saccharomycetes</taxon>
        <taxon>Saccharomycetales</taxon>
        <taxon>Saccharomycetaceae</taxon>
        <taxon>Eremothecium</taxon>
    </lineage>
</organism>
<dbReference type="InterPro" id="IPR006167">
    <property type="entry name" value="XPF"/>
</dbReference>
<dbReference type="GO" id="GO:0000724">
    <property type="term" value="P:double-strand break repair via homologous recombination"/>
    <property type="evidence" value="ECO:0007669"/>
    <property type="project" value="TreeGrafter"/>
</dbReference>
<dbReference type="GO" id="GO:0003697">
    <property type="term" value="F:single-stranded DNA binding"/>
    <property type="evidence" value="ECO:0007669"/>
    <property type="project" value="InterPro"/>
</dbReference>
<proteinExistence type="inferred from homology"/>
<dbReference type="InterPro" id="IPR047520">
    <property type="entry name" value="XPF_nuclease"/>
</dbReference>
<dbReference type="NCBIfam" id="TIGR00596">
    <property type="entry name" value="rad1"/>
    <property type="match status" value="1"/>
</dbReference>
<comment type="subcellular location">
    <subcellularLocation>
        <location evidence="1">Nucleus</location>
    </subcellularLocation>
</comment>
<keyword evidence="5" id="KW-0227">DNA damage</keyword>
<dbReference type="RefSeq" id="XP_017989711.1">
    <property type="nucleotide sequence ID" value="XM_018134017.1"/>
</dbReference>
<dbReference type="InterPro" id="IPR006166">
    <property type="entry name" value="ERCC4_domain"/>
</dbReference>
<evidence type="ECO:0000259" key="10">
    <source>
        <dbReference type="SMART" id="SM00891"/>
    </source>
</evidence>
<dbReference type="GO" id="GO:0000712">
    <property type="term" value="P:resolution of meiotic recombination intermediates"/>
    <property type="evidence" value="ECO:0007669"/>
    <property type="project" value="TreeGrafter"/>
</dbReference>
<evidence type="ECO:0000256" key="6">
    <source>
        <dbReference type="ARBA" id="ARBA00022801"/>
    </source>
</evidence>
<dbReference type="AlphaFoldDB" id="A0A0X8HWI5"/>
<reference evidence="11 12" key="1">
    <citation type="submission" date="2016-01" db="EMBL/GenBank/DDBJ databases">
        <title>Genome sequence of the yeast Holleya sinecauda.</title>
        <authorList>
            <person name="Dietrich F.S."/>
        </authorList>
    </citation>
    <scope>NUCLEOTIDE SEQUENCE [LARGE SCALE GENOMIC DNA]</scope>
    <source>
        <strain evidence="11 12">ATCC 58844</strain>
    </source>
</reference>
<keyword evidence="3" id="KW-0540">Nuclease</keyword>
<dbReference type="SUPFAM" id="SSF52980">
    <property type="entry name" value="Restriction endonuclease-like"/>
    <property type="match status" value="1"/>
</dbReference>
<keyword evidence="7" id="KW-0238">DNA-binding</keyword>
<dbReference type="PANTHER" id="PTHR10150">
    <property type="entry name" value="DNA REPAIR ENDONUCLEASE XPF"/>
    <property type="match status" value="1"/>
</dbReference>
<dbReference type="OrthoDB" id="361020at2759"/>
<protein>
    <submittedName>
        <fullName evidence="11">HHL055Wp</fullName>
    </submittedName>
</protein>
<evidence type="ECO:0000256" key="1">
    <source>
        <dbReference type="ARBA" id="ARBA00004123"/>
    </source>
</evidence>
<keyword evidence="9" id="KW-0539">Nucleus</keyword>
<dbReference type="GeneID" id="28726077"/>
<dbReference type="GO" id="GO:0000014">
    <property type="term" value="F:single-stranded DNA endodeoxyribonuclease activity"/>
    <property type="evidence" value="ECO:0007669"/>
    <property type="project" value="TreeGrafter"/>
</dbReference>
<dbReference type="GO" id="GO:1901255">
    <property type="term" value="P:nucleotide-excision repair involved in interstrand cross-link repair"/>
    <property type="evidence" value="ECO:0007669"/>
    <property type="project" value="TreeGrafter"/>
</dbReference>
<dbReference type="CDD" id="cd20078">
    <property type="entry name" value="XPF_nuclease_XPF_euk"/>
    <property type="match status" value="1"/>
</dbReference>
<sequence length="1024" mass="116767">MSLFVQDESDEELQIALSNLEEQQGLAVEQASDIGHEAEYDIEEGSQAELYPLIPLKTDAESLAPDIKDIRPVDVELSVTLPFQQIILENMLVSENCLLVMANGLGVIPVVSNLLHILATPTKIKQVDKRSLVLLLNASDKDIAKIQDELMELSWMAKDPEGRQFTVINSDSHTVDQRAKAYSQGSIIAVTSRILIVDLLSGIVHPSMITGLFIMNAEQVNNYSTESFIADIYSDMNGWGFIKAVTESAESLVYEFSPLLRKMKDLKLKRILLWPRFHADVLSSLNFKKSNTVVEVKVSQTDSMSKIHFGLLECLKKCIDELVRKIPDIAKETWKAENAMDSNFMNSIYAEMQPKWHRISYESKQLVKDISTLRKLLYALLSYDAVDFYELIRIILDANKPSVSRKYSESPWLMVAESQLVISYSKKRVYYNDEYLLEELPKWEQLLALLDDIHYERASKPSQYMGGTLIMCSDERTRAQLRRVLSYANSKEGARKLMIRKLQSYIDRRESTKSISNEIQEQQQDGALKVSRAFAKEEVTSKRRRTRGAAVVAAVSRLHNATGTGEDIESKLSYADLEQENEKLGLVLEDDLEKIDTLVEPADSDRDITPMFDNDYDDSLEFTLPQTSEEFWESKANDFSYIDAFDNIMLHYYNSGTDDTLLTELMPSFIIMYEPSLSFIRRIEVFKAMHRNTISKIYFMYYGDSIEEQVHLSSIKKEKDAFTKIIRENAALAHHFEAPEDLSRYRNLARRNMQLKRKKNTRIAGGQASLEPMTEDIVVVDVREFRAPLPGLLYRYGVRVVPCMLTIGDYIISPRICIERKSIADLIGSFKNGRLVKQCSMMSKYYEIPTLLLEFDDHESFSLEPFGERGYQSTTSSTVHPISSKLMQEEVQMELASLVMRFPNLKIIWSSSPLQTVNIILDLKLGREQPDPVKCAEIGKSSNRSKKAAEDDSAQQLKDLLTVPGLSSIDYFNLKKRCKTIKALKSMSIESLAGIVADRSLAERIFLHIQKESEQIDLDVEDDE</sequence>
<evidence type="ECO:0000256" key="5">
    <source>
        <dbReference type="ARBA" id="ARBA00022763"/>
    </source>
</evidence>
<keyword evidence="12" id="KW-1185">Reference proteome</keyword>
<feature type="domain" description="ERCC4" evidence="10">
    <location>
        <begin position="777"/>
        <end position="857"/>
    </location>
</feature>
<dbReference type="Gene3D" id="3.40.50.10130">
    <property type="match status" value="1"/>
</dbReference>
<dbReference type="FunFam" id="3.40.50.10130:FF:000009">
    <property type="entry name" value="UV endonuclease"/>
    <property type="match status" value="1"/>
</dbReference>
<evidence type="ECO:0000256" key="4">
    <source>
        <dbReference type="ARBA" id="ARBA00022759"/>
    </source>
</evidence>
<dbReference type="Pfam" id="PF02732">
    <property type="entry name" value="ERCC4"/>
    <property type="match status" value="1"/>
</dbReference>
<evidence type="ECO:0000256" key="2">
    <source>
        <dbReference type="ARBA" id="ARBA00010015"/>
    </source>
</evidence>
<dbReference type="SMART" id="SM00891">
    <property type="entry name" value="ERCC4"/>
    <property type="match status" value="1"/>
</dbReference>
<evidence type="ECO:0000256" key="9">
    <source>
        <dbReference type="ARBA" id="ARBA00023242"/>
    </source>
</evidence>
<dbReference type="InterPro" id="IPR010994">
    <property type="entry name" value="RuvA_2-like"/>
</dbReference>
<dbReference type="GO" id="GO:0000110">
    <property type="term" value="C:nucleotide-excision repair factor 1 complex"/>
    <property type="evidence" value="ECO:0007669"/>
    <property type="project" value="TreeGrafter"/>
</dbReference>
<evidence type="ECO:0000256" key="8">
    <source>
        <dbReference type="ARBA" id="ARBA00023204"/>
    </source>
</evidence>
<gene>
    <name evidence="11" type="ORF">AW171_hschr84767</name>
</gene>
<dbReference type="GO" id="GO:0003684">
    <property type="term" value="F:damaged DNA binding"/>
    <property type="evidence" value="ECO:0007669"/>
    <property type="project" value="TreeGrafter"/>
</dbReference>